<keyword evidence="3" id="KW-1185">Reference proteome</keyword>
<accession>A0A151S1U9</accession>
<organism evidence="2 3">
    <name type="scientific">Cajanus cajan</name>
    <name type="common">Pigeon pea</name>
    <name type="synonym">Cajanus indicus</name>
    <dbReference type="NCBI Taxonomy" id="3821"/>
    <lineage>
        <taxon>Eukaryota</taxon>
        <taxon>Viridiplantae</taxon>
        <taxon>Streptophyta</taxon>
        <taxon>Embryophyta</taxon>
        <taxon>Tracheophyta</taxon>
        <taxon>Spermatophyta</taxon>
        <taxon>Magnoliopsida</taxon>
        <taxon>eudicotyledons</taxon>
        <taxon>Gunneridae</taxon>
        <taxon>Pentapetalae</taxon>
        <taxon>rosids</taxon>
        <taxon>fabids</taxon>
        <taxon>Fabales</taxon>
        <taxon>Fabaceae</taxon>
        <taxon>Papilionoideae</taxon>
        <taxon>50 kb inversion clade</taxon>
        <taxon>NPAAA clade</taxon>
        <taxon>indigoferoid/millettioid clade</taxon>
        <taxon>Phaseoleae</taxon>
        <taxon>Cajanus</taxon>
    </lineage>
</organism>
<sequence>MSNNPIIVQMKIHKIKKKSRRQRKTCLFACVSQDVFTRIMALKLLKSNKYVGDERIQTIQVLNLIREFELQRMKETRTIKQYSKKMFGIAKKVQLLGTQFPNSIIIEKFSITALENTKDVSKITLAEVLHALQALEQRKYMRREIFVEGVYLVKWKNKNGDKNKKSKRDFGRGQLQNVTSVGNNDTWKNYSHLISNNKKSTLLKIYKKRKKNKYSQCHAEGILHDLNFSDFDKYFDFIKGKFNVEARKSKVTRSEKVLQLINIDICGPLFLLLWVFLGILLTLLIYQGMEINMKIMCVTSDRGGEFYERFDKTKRNLGLFARFLQDKKCFKITTYILNHVPSKFVAKTLYNLMLSIRPSLPTSSHLSKKKSGRKFIILILYIDDSLLACNDISFLFEKIPYASIVGSLMLGRYLIDRGVSQIRYIQGTKQHFLIYKRFDHLEVINYTNADYDGCLDDHDIYDYVLTIFEYFSANVMVNGSIIICKHYIYDKNVDPHCYETFMILFSFLEFAS</sequence>
<keyword evidence="1" id="KW-0472">Membrane</keyword>
<dbReference type="PANTHER" id="PTHR35317">
    <property type="entry name" value="OS04G0629600 PROTEIN"/>
    <property type="match status" value="1"/>
</dbReference>
<name>A0A151S1U9_CAJCA</name>
<keyword evidence="1" id="KW-1133">Transmembrane helix</keyword>
<dbReference type="Gramene" id="C.cajan_30512.t">
    <property type="protein sequence ID" value="C.cajan_30512.t"/>
    <property type="gene ID" value="C.cajan_30512"/>
</dbReference>
<feature type="transmembrane region" description="Helical" evidence="1">
    <location>
        <begin position="269"/>
        <end position="286"/>
    </location>
</feature>
<proteinExistence type="predicted"/>
<reference evidence="2" key="1">
    <citation type="journal article" date="2012" name="Nat. Biotechnol.">
        <title>Draft genome sequence of pigeonpea (Cajanus cajan), an orphan legume crop of resource-poor farmers.</title>
        <authorList>
            <person name="Varshney R.K."/>
            <person name="Chen W."/>
            <person name="Li Y."/>
            <person name="Bharti A.K."/>
            <person name="Saxena R.K."/>
            <person name="Schlueter J.A."/>
            <person name="Donoghue M.T."/>
            <person name="Azam S."/>
            <person name="Fan G."/>
            <person name="Whaley A.M."/>
            <person name="Farmer A.D."/>
            <person name="Sheridan J."/>
            <person name="Iwata A."/>
            <person name="Tuteja R."/>
            <person name="Penmetsa R.V."/>
            <person name="Wu W."/>
            <person name="Upadhyaya H.D."/>
            <person name="Yang S.P."/>
            <person name="Shah T."/>
            <person name="Saxena K.B."/>
            <person name="Michael T."/>
            <person name="McCombie W.R."/>
            <person name="Yang B."/>
            <person name="Zhang G."/>
            <person name="Yang H."/>
            <person name="Wang J."/>
            <person name="Spillane C."/>
            <person name="Cook D.R."/>
            <person name="May G.D."/>
            <person name="Xu X."/>
            <person name="Jackson S.A."/>
        </authorList>
    </citation>
    <scope>NUCLEOTIDE SEQUENCE [LARGE SCALE GENOMIC DNA]</scope>
</reference>
<evidence type="ECO:0000256" key="1">
    <source>
        <dbReference type="SAM" id="Phobius"/>
    </source>
</evidence>
<keyword evidence="1" id="KW-0812">Transmembrane</keyword>
<dbReference type="STRING" id="3821.A0A151S1U9"/>
<evidence type="ECO:0000313" key="2">
    <source>
        <dbReference type="EMBL" id="KYP48738.1"/>
    </source>
</evidence>
<dbReference type="EMBL" id="KQ483492">
    <property type="protein sequence ID" value="KYP48738.1"/>
    <property type="molecule type" value="Genomic_DNA"/>
</dbReference>
<dbReference type="AlphaFoldDB" id="A0A151S1U9"/>
<dbReference type="Proteomes" id="UP000075243">
    <property type="component" value="Unassembled WGS sequence"/>
</dbReference>
<evidence type="ECO:0008006" key="4">
    <source>
        <dbReference type="Google" id="ProtNLM"/>
    </source>
</evidence>
<dbReference type="PANTHER" id="PTHR35317:SF11">
    <property type="entry name" value="CCHC-TYPE DOMAIN-CONTAINING PROTEIN"/>
    <property type="match status" value="1"/>
</dbReference>
<protein>
    <recommendedName>
        <fullName evidence="4">Retrovirus-related Pol polyprotein from transposon TNT 1-94</fullName>
    </recommendedName>
</protein>
<evidence type="ECO:0000313" key="3">
    <source>
        <dbReference type="Proteomes" id="UP000075243"/>
    </source>
</evidence>
<gene>
    <name evidence="2" type="ORF">KK1_029542</name>
</gene>